<accession>A0ACC1PUR6</accession>
<comment type="caution">
    <text evidence="1">The sequence shown here is derived from an EMBL/GenBank/DDBJ whole genome shotgun (WGS) entry which is preliminary data.</text>
</comment>
<sequence>MTFIRAFFLQTHQSQRAASPPASRAALRRYVRDAVIAEDLPWFFGEGVCDCHICRNERGQSNQEALHDSDILPLPNNASEEGYNAYLKQLGYAKFDEDEESDDESDNDEPAEPVKTNLPEEAQRCLRAERATQIAQGENASVDVPRRCPHPLTVNPKSLALSGGEIPPSRNVDKSAATHTAILPQETLQQDEDGSSSGSVTPTGRYP</sequence>
<dbReference type="Proteomes" id="UP001144978">
    <property type="component" value="Unassembled WGS sequence"/>
</dbReference>
<protein>
    <submittedName>
        <fullName evidence="1">Uncharacterized protein</fullName>
    </submittedName>
</protein>
<evidence type="ECO:0000313" key="1">
    <source>
        <dbReference type="EMBL" id="KAJ3002940.1"/>
    </source>
</evidence>
<proteinExistence type="predicted"/>
<gene>
    <name evidence="1" type="ORF">NUW54_g5575</name>
</gene>
<reference evidence="1" key="1">
    <citation type="submission" date="2022-08" db="EMBL/GenBank/DDBJ databases">
        <title>Genome Sequence of Pycnoporus sanguineus.</title>
        <authorList>
            <person name="Buettner E."/>
        </authorList>
    </citation>
    <scope>NUCLEOTIDE SEQUENCE</scope>
    <source>
        <strain evidence="1">CG-C14</strain>
    </source>
</reference>
<evidence type="ECO:0000313" key="2">
    <source>
        <dbReference type="Proteomes" id="UP001144978"/>
    </source>
</evidence>
<name>A0ACC1PUR6_9APHY</name>
<dbReference type="EMBL" id="JANSHE010001385">
    <property type="protein sequence ID" value="KAJ3002940.1"/>
    <property type="molecule type" value="Genomic_DNA"/>
</dbReference>
<organism evidence="1 2">
    <name type="scientific">Trametes sanguinea</name>
    <dbReference type="NCBI Taxonomy" id="158606"/>
    <lineage>
        <taxon>Eukaryota</taxon>
        <taxon>Fungi</taxon>
        <taxon>Dikarya</taxon>
        <taxon>Basidiomycota</taxon>
        <taxon>Agaricomycotina</taxon>
        <taxon>Agaricomycetes</taxon>
        <taxon>Polyporales</taxon>
        <taxon>Polyporaceae</taxon>
        <taxon>Trametes</taxon>
    </lineage>
</organism>
<keyword evidence="2" id="KW-1185">Reference proteome</keyword>